<feature type="transmembrane region" description="Helical" evidence="1">
    <location>
        <begin position="355"/>
        <end position="376"/>
    </location>
</feature>
<proteinExistence type="predicted"/>
<feature type="transmembrane region" description="Helical" evidence="1">
    <location>
        <begin position="272"/>
        <end position="292"/>
    </location>
</feature>
<name>A0A383XR78_9GAMM</name>
<keyword evidence="1" id="KW-0472">Membrane</keyword>
<feature type="transmembrane region" description="Helical" evidence="1">
    <location>
        <begin position="176"/>
        <end position="200"/>
    </location>
</feature>
<dbReference type="Pfam" id="PF12679">
    <property type="entry name" value="ABC2_membrane_2"/>
    <property type="match status" value="1"/>
</dbReference>
<feature type="transmembrane region" description="Helical" evidence="1">
    <location>
        <begin position="304"/>
        <end position="325"/>
    </location>
</feature>
<evidence type="ECO:0008006" key="4">
    <source>
        <dbReference type="Google" id="ProtNLM"/>
    </source>
</evidence>
<dbReference type="Proteomes" id="UP000251800">
    <property type="component" value="Unassembled WGS sequence"/>
</dbReference>
<sequence>MMRQLWAVATKEFIDARRDPRSIMTLVGYALMGPVMMLAAFTALVENETRNEQQVTVQHIDRAPGLAQHLREAGYRLETLAPDIDAEQAVGDHDVILRPVDDFRRRMRAGQPAHIELLHDSSRTSSQSATRRVEQTIAAWSGELASLRLMALGVSPQAAQPVLTQRRDVASRADRAALVLSGFQVFVLIAAFFGSMHVSIDATAGERERRSLEALLVQPVSPLALVVGKWLVAALFGLLGVALTLTAMGLLLPMAPLGELGIRYQPTPMSMLTMFALIAPLSLLAAGLQMLASSYAKSFKEAQTYLSLLMFVPMVPAMAVSFLQLDAEPWMFAVPVLGQQQLLGDALRELSPDPLSWAVATATVVGLGLVCVIATARMYASERMLRGL</sequence>
<keyword evidence="1" id="KW-1133">Transmembrane helix</keyword>
<dbReference type="GO" id="GO:0140359">
    <property type="term" value="F:ABC-type transporter activity"/>
    <property type="evidence" value="ECO:0007669"/>
    <property type="project" value="InterPro"/>
</dbReference>
<reference evidence="2 3" key="1">
    <citation type="submission" date="2018-05" db="EMBL/GenBank/DDBJ databases">
        <title>Abyssibacter profundi OUC007T gen. nov., sp. nov, a marine bacterium isolated from seawater of the Mariana Trench.</title>
        <authorList>
            <person name="Zhou S."/>
        </authorList>
    </citation>
    <scope>NUCLEOTIDE SEQUENCE [LARGE SCALE GENOMIC DNA]</scope>
    <source>
        <strain evidence="2 3">OUC007</strain>
    </source>
</reference>
<dbReference type="OrthoDB" id="5486437at2"/>
<evidence type="ECO:0000313" key="3">
    <source>
        <dbReference type="Proteomes" id="UP000251800"/>
    </source>
</evidence>
<dbReference type="PANTHER" id="PTHR43471:SF3">
    <property type="entry name" value="ABC TRANSPORTER PERMEASE PROTEIN NATB"/>
    <property type="match status" value="1"/>
</dbReference>
<dbReference type="GO" id="GO:0005886">
    <property type="term" value="C:plasma membrane"/>
    <property type="evidence" value="ECO:0007669"/>
    <property type="project" value="UniProtKB-SubCell"/>
</dbReference>
<comment type="caution">
    <text evidence="2">The sequence shown here is derived from an EMBL/GenBank/DDBJ whole genome shotgun (WGS) entry which is preliminary data.</text>
</comment>
<dbReference type="RefSeq" id="WP_109721132.1">
    <property type="nucleotide sequence ID" value="NZ_QEQK01000013.1"/>
</dbReference>
<accession>A0A383XR78</accession>
<dbReference type="AlphaFoldDB" id="A0A383XR78"/>
<protein>
    <recommendedName>
        <fullName evidence="4">ABC transporter permease</fullName>
    </recommendedName>
</protein>
<dbReference type="EMBL" id="QEQK01000013">
    <property type="protein sequence ID" value="PWN55132.1"/>
    <property type="molecule type" value="Genomic_DNA"/>
</dbReference>
<organism evidence="2 3">
    <name type="scientific">Abyssibacter profundi</name>
    <dbReference type="NCBI Taxonomy" id="2182787"/>
    <lineage>
        <taxon>Bacteria</taxon>
        <taxon>Pseudomonadati</taxon>
        <taxon>Pseudomonadota</taxon>
        <taxon>Gammaproteobacteria</taxon>
        <taxon>Chromatiales</taxon>
        <taxon>Oceanococcaceae</taxon>
        <taxon>Abyssibacter</taxon>
    </lineage>
</organism>
<feature type="transmembrane region" description="Helical" evidence="1">
    <location>
        <begin position="230"/>
        <end position="252"/>
    </location>
</feature>
<dbReference type="PANTHER" id="PTHR43471">
    <property type="entry name" value="ABC TRANSPORTER PERMEASE"/>
    <property type="match status" value="1"/>
</dbReference>
<gene>
    <name evidence="2" type="ORF">DEH80_13980</name>
</gene>
<keyword evidence="3" id="KW-1185">Reference proteome</keyword>
<evidence type="ECO:0000256" key="1">
    <source>
        <dbReference type="SAM" id="Phobius"/>
    </source>
</evidence>
<feature type="transmembrane region" description="Helical" evidence="1">
    <location>
        <begin position="26"/>
        <end position="45"/>
    </location>
</feature>
<keyword evidence="1" id="KW-0812">Transmembrane</keyword>
<evidence type="ECO:0000313" key="2">
    <source>
        <dbReference type="EMBL" id="PWN55132.1"/>
    </source>
</evidence>